<keyword evidence="3" id="KW-1185">Reference proteome</keyword>
<dbReference type="NCBIfam" id="TIGR01549">
    <property type="entry name" value="HAD-SF-IA-v1"/>
    <property type="match status" value="1"/>
</dbReference>
<dbReference type="Pfam" id="PF00702">
    <property type="entry name" value="Hydrolase"/>
    <property type="match status" value="1"/>
</dbReference>
<dbReference type="EMBL" id="QGTQ01000030">
    <property type="protein sequence ID" value="PWV94490.1"/>
    <property type="molecule type" value="Genomic_DNA"/>
</dbReference>
<dbReference type="OrthoDB" id="9809962at2"/>
<evidence type="ECO:0000256" key="1">
    <source>
        <dbReference type="ARBA" id="ARBA00022801"/>
    </source>
</evidence>
<dbReference type="SFLD" id="SFLDG01129">
    <property type="entry name" value="C1.5:_HAD__Beta-PGM__Phosphata"/>
    <property type="match status" value="1"/>
</dbReference>
<sequence length="238" mass="27166">MSIRAIFFDLFETLITEFADGKRISNRQYDYMRLLGLSHADFKLEWHKHHDARMRGEFATFPEVIQAMVTSRSLLVDEKNIDSLYQDRVQEKQMPFKQIHSEVLEMLRDLKNNSFRIGLISNCTEEEVRGWRDSALGEYFDDVIFSYQVGMCKPDKDIYTLACNRLSVGPDECIFVGDGGSDELPGAAAAGLHVVHAVWFHSSIKSDFMKIDSPSKLIAAIEQMQQLAERDTDSTTPA</sequence>
<accession>A0A2V2YLH3</accession>
<protein>
    <submittedName>
        <fullName evidence="2">Putative hydrolase of the HAD superfamily</fullName>
    </submittedName>
</protein>
<evidence type="ECO:0000313" key="2">
    <source>
        <dbReference type="EMBL" id="PWV94490.1"/>
    </source>
</evidence>
<gene>
    <name evidence="2" type="ORF">DFQ01_13055</name>
</gene>
<dbReference type="Gene3D" id="3.40.50.1000">
    <property type="entry name" value="HAD superfamily/HAD-like"/>
    <property type="match status" value="1"/>
</dbReference>
<evidence type="ECO:0000313" key="3">
    <source>
        <dbReference type="Proteomes" id="UP000246635"/>
    </source>
</evidence>
<dbReference type="InterPro" id="IPR006439">
    <property type="entry name" value="HAD-SF_hydro_IA"/>
</dbReference>
<keyword evidence="1 2" id="KW-0378">Hydrolase</keyword>
<dbReference type="PANTHER" id="PTHR43316">
    <property type="entry name" value="HYDROLASE, HALOACID DELAHOGENASE-RELATED"/>
    <property type="match status" value="1"/>
</dbReference>
<dbReference type="AlphaFoldDB" id="A0A2V2YLH3"/>
<comment type="caution">
    <text evidence="2">The sequence shown here is derived from an EMBL/GenBank/DDBJ whole genome shotgun (WGS) entry which is preliminary data.</text>
</comment>
<dbReference type="RefSeq" id="WP_110046719.1">
    <property type="nucleotide sequence ID" value="NZ_CP054612.1"/>
</dbReference>
<proteinExistence type="predicted"/>
<reference evidence="2 3" key="1">
    <citation type="submission" date="2018-05" db="EMBL/GenBank/DDBJ databases">
        <title>Genomic Encyclopedia of Type Strains, Phase III (KMG-III): the genomes of soil and plant-associated and newly described type strains.</title>
        <authorList>
            <person name="Whitman W."/>
        </authorList>
    </citation>
    <scope>NUCLEOTIDE SEQUENCE [LARGE SCALE GENOMIC DNA]</scope>
    <source>
        <strain evidence="2 3">CECT 5696</strain>
    </source>
</reference>
<dbReference type="SUPFAM" id="SSF56784">
    <property type="entry name" value="HAD-like"/>
    <property type="match status" value="1"/>
</dbReference>
<dbReference type="InterPro" id="IPR051540">
    <property type="entry name" value="S-2-haloacid_dehalogenase"/>
</dbReference>
<name>A0A2V2YLH3_9BACL</name>
<organism evidence="2 3">
    <name type="scientific">Paenibacillus cellulosilyticus</name>
    <dbReference type="NCBI Taxonomy" id="375489"/>
    <lineage>
        <taxon>Bacteria</taxon>
        <taxon>Bacillati</taxon>
        <taxon>Bacillota</taxon>
        <taxon>Bacilli</taxon>
        <taxon>Bacillales</taxon>
        <taxon>Paenibacillaceae</taxon>
        <taxon>Paenibacillus</taxon>
    </lineage>
</organism>
<dbReference type="PRINTS" id="PR00413">
    <property type="entry name" value="HADHALOGNASE"/>
</dbReference>
<dbReference type="NCBIfam" id="TIGR01509">
    <property type="entry name" value="HAD-SF-IA-v3"/>
    <property type="match status" value="1"/>
</dbReference>
<dbReference type="InterPro" id="IPR023214">
    <property type="entry name" value="HAD_sf"/>
</dbReference>
<dbReference type="Proteomes" id="UP000246635">
    <property type="component" value="Unassembled WGS sequence"/>
</dbReference>
<dbReference type="InterPro" id="IPR036412">
    <property type="entry name" value="HAD-like_sf"/>
</dbReference>
<dbReference type="PANTHER" id="PTHR43316:SF3">
    <property type="entry name" value="HALOACID DEHALOGENASE, TYPE II (AFU_ORTHOLOGUE AFUA_2G07750)-RELATED"/>
    <property type="match status" value="1"/>
</dbReference>
<dbReference type="SFLD" id="SFLDS00003">
    <property type="entry name" value="Haloacid_Dehalogenase"/>
    <property type="match status" value="1"/>
</dbReference>
<dbReference type="GO" id="GO:0016787">
    <property type="term" value="F:hydrolase activity"/>
    <property type="evidence" value="ECO:0007669"/>
    <property type="project" value="UniProtKB-KW"/>
</dbReference>